<sequence>MYDVQDVTVRERTLRTLIGKWDIRAYTMVLALAGLWVLFSILTGGMFILPRNLSNLFEQSAETAVLAVGMTLVIVCAEIDLSVGSLCGLAGGIAAICQVSFHWNTFLSVLAGLAAGLVAGLWQGWWVAYRRVPSFIVTLGGMLIFRGILIGLTNGTSIAPLSQTFMSISQTYLSNMLGIILGAIAVVLYVLLTIQQRRRRIRLQFPVKPLTSEILVMSGVIILVAAFVFIMNLYSGIPMPVFILIVVAAIFTFIASRTRFGRHLYAIGGNREAARISGIPVKRRVLLVFALSGLLAGLTGVLLVARMGAGTADAGTNYELDAIAACVIGGSSLLGGIGTIPGSIIGALVMGSINNGMSILNAAPFWEYVVPGLVIIVAVWFDMSSKFRTSS</sequence>
<keyword evidence="7 11" id="KW-1133">Transmembrane helix</keyword>
<evidence type="ECO:0000256" key="9">
    <source>
        <dbReference type="ARBA" id="ARBA00035611"/>
    </source>
</evidence>
<feature type="transmembrane region" description="Helical" evidence="11">
    <location>
        <begin position="135"/>
        <end position="152"/>
    </location>
</feature>
<reference evidence="12 13" key="1">
    <citation type="submission" date="2023-07" db="EMBL/GenBank/DDBJ databases">
        <title>Genomic Encyclopedia of Type Strains, Phase IV (KMG-IV): sequencing the most valuable type-strain genomes for metagenomic binning, comparative biology and taxonomic classification.</title>
        <authorList>
            <person name="Goeker M."/>
        </authorList>
    </citation>
    <scope>NUCLEOTIDE SEQUENCE [LARGE SCALE GENOMIC DNA]</scope>
    <source>
        <strain evidence="12 13">DSM 4006</strain>
    </source>
</reference>
<evidence type="ECO:0000256" key="5">
    <source>
        <dbReference type="ARBA" id="ARBA00022597"/>
    </source>
</evidence>
<evidence type="ECO:0000313" key="13">
    <source>
        <dbReference type="Proteomes" id="UP001232973"/>
    </source>
</evidence>
<accession>A0ABT9XGF4</accession>
<dbReference type="PANTHER" id="PTHR32196">
    <property type="entry name" value="ABC TRANSPORTER PERMEASE PROTEIN YPHD-RELATED-RELATED"/>
    <property type="match status" value="1"/>
</dbReference>
<name>A0ABT9XGF4_9BACL</name>
<evidence type="ECO:0000256" key="11">
    <source>
        <dbReference type="SAM" id="Phobius"/>
    </source>
</evidence>
<feature type="transmembrane region" description="Helical" evidence="11">
    <location>
        <begin position="322"/>
        <end position="350"/>
    </location>
</feature>
<keyword evidence="4" id="KW-0997">Cell inner membrane</keyword>
<gene>
    <name evidence="12" type="ORF">J2S03_001221</name>
</gene>
<feature type="transmembrane region" description="Helical" evidence="11">
    <location>
        <begin position="362"/>
        <end position="381"/>
    </location>
</feature>
<feature type="transmembrane region" description="Helical" evidence="11">
    <location>
        <begin position="25"/>
        <end position="49"/>
    </location>
</feature>
<comment type="function">
    <text evidence="9">Part of the binding-protein-dependent transport system for D-xylose. Probably responsible for the translocation of the substrate across the membrane.</text>
</comment>
<proteinExistence type="predicted"/>
<feature type="transmembrane region" description="Helical" evidence="11">
    <location>
        <begin position="172"/>
        <end position="194"/>
    </location>
</feature>
<dbReference type="Proteomes" id="UP001232973">
    <property type="component" value="Unassembled WGS sequence"/>
</dbReference>
<feature type="transmembrane region" description="Helical" evidence="11">
    <location>
        <begin position="285"/>
        <end position="307"/>
    </location>
</feature>
<evidence type="ECO:0000313" key="12">
    <source>
        <dbReference type="EMBL" id="MDQ0189389.1"/>
    </source>
</evidence>
<comment type="subcellular location">
    <subcellularLocation>
        <location evidence="1">Cell membrane</location>
        <topology evidence="1">Multi-pass membrane protein</topology>
    </subcellularLocation>
</comment>
<evidence type="ECO:0000256" key="10">
    <source>
        <dbReference type="ARBA" id="ARBA00035686"/>
    </source>
</evidence>
<keyword evidence="13" id="KW-1185">Reference proteome</keyword>
<feature type="transmembrane region" description="Helical" evidence="11">
    <location>
        <begin position="109"/>
        <end position="128"/>
    </location>
</feature>
<evidence type="ECO:0000256" key="1">
    <source>
        <dbReference type="ARBA" id="ARBA00004651"/>
    </source>
</evidence>
<comment type="caution">
    <text evidence="12">The sequence shown here is derived from an EMBL/GenBank/DDBJ whole genome shotgun (WGS) entry which is preliminary data.</text>
</comment>
<keyword evidence="8 11" id="KW-0472">Membrane</keyword>
<dbReference type="EMBL" id="JAUSTP010000007">
    <property type="protein sequence ID" value="MDQ0189389.1"/>
    <property type="molecule type" value="Genomic_DNA"/>
</dbReference>
<dbReference type="Pfam" id="PF02653">
    <property type="entry name" value="BPD_transp_2"/>
    <property type="match status" value="1"/>
</dbReference>
<evidence type="ECO:0000256" key="2">
    <source>
        <dbReference type="ARBA" id="ARBA00022448"/>
    </source>
</evidence>
<keyword evidence="5" id="KW-0762">Sugar transport</keyword>
<evidence type="ECO:0000256" key="7">
    <source>
        <dbReference type="ARBA" id="ARBA00022989"/>
    </source>
</evidence>
<dbReference type="CDD" id="cd06579">
    <property type="entry name" value="TM_PBP1_transp_AraH_like"/>
    <property type="match status" value="1"/>
</dbReference>
<evidence type="ECO:0000256" key="3">
    <source>
        <dbReference type="ARBA" id="ARBA00022475"/>
    </source>
</evidence>
<feature type="transmembrane region" description="Helical" evidence="11">
    <location>
        <begin position="214"/>
        <end position="231"/>
    </location>
</feature>
<feature type="transmembrane region" description="Helical" evidence="11">
    <location>
        <begin position="237"/>
        <end position="255"/>
    </location>
</feature>
<keyword evidence="6 11" id="KW-0812">Transmembrane</keyword>
<keyword evidence="2" id="KW-0813">Transport</keyword>
<organism evidence="12 13">
    <name type="scientific">Alicyclobacillus cycloheptanicus</name>
    <dbReference type="NCBI Taxonomy" id="1457"/>
    <lineage>
        <taxon>Bacteria</taxon>
        <taxon>Bacillati</taxon>
        <taxon>Bacillota</taxon>
        <taxon>Bacilli</taxon>
        <taxon>Bacillales</taxon>
        <taxon>Alicyclobacillaceae</taxon>
        <taxon>Alicyclobacillus</taxon>
    </lineage>
</organism>
<feature type="transmembrane region" description="Helical" evidence="11">
    <location>
        <begin position="86"/>
        <end position="103"/>
    </location>
</feature>
<protein>
    <recommendedName>
        <fullName evidence="10">Xylose transport system permease protein XylH</fullName>
    </recommendedName>
</protein>
<dbReference type="PANTHER" id="PTHR32196:SF32">
    <property type="entry name" value="XYLOSE TRANSPORT SYSTEM PERMEASE PROTEIN XYLH"/>
    <property type="match status" value="1"/>
</dbReference>
<dbReference type="InterPro" id="IPR001851">
    <property type="entry name" value="ABC_transp_permease"/>
</dbReference>
<keyword evidence="3" id="KW-1003">Cell membrane</keyword>
<evidence type="ECO:0000256" key="8">
    <source>
        <dbReference type="ARBA" id="ARBA00023136"/>
    </source>
</evidence>
<feature type="transmembrane region" description="Helical" evidence="11">
    <location>
        <begin position="61"/>
        <end position="79"/>
    </location>
</feature>
<evidence type="ECO:0000256" key="6">
    <source>
        <dbReference type="ARBA" id="ARBA00022692"/>
    </source>
</evidence>
<dbReference type="RefSeq" id="WP_274457051.1">
    <property type="nucleotide sequence ID" value="NZ_CP067097.1"/>
</dbReference>
<evidence type="ECO:0000256" key="4">
    <source>
        <dbReference type="ARBA" id="ARBA00022519"/>
    </source>
</evidence>